<dbReference type="Pfam" id="PF12913">
    <property type="entry name" value="SH3_6"/>
    <property type="match status" value="1"/>
</dbReference>
<sequence>MTSEKSSSRTFATRFLFCMAAMLLILAAGCAPKGPLPGQRIAGAPVADLLELSQDPRDYVSNDASTSLGSERQHELYEKYLTRFFGPWRMTKSAHTAREALWGLERYGSQPGYGENTLRRGPEFMDELRRESRPEAFPSEARRAITLRNTSMRVLPTNRPYFEDFDKAGEGFPFDYFQNTAVWVGTPVFISHVSASKAWLYAETAFASGWVPAEDVAFVSDSFVDEYQTGDYAALVEDDVPVTDPGGRYVFTAHVGAVFPRFGHEDAASAGGYDVMVPVADTEGNAVIKMARLKPTDAVVMPLTFTSRNMAEVARVMVGREYGWGGLYEDRDCSSLLKDLFTPFGVWLPRNSRQQSKVGVATELKDLDREAKKERIIAEGLPFRSLLHMPGHIMLYLGEREGEPIVLHAVWGLRTKSEEGAEGRKIIGRAAITTTSPGMELELVQRSGYDLLTRIDIMNDPLARRAPKTEQDATAGKDGQ</sequence>
<dbReference type="RefSeq" id="WP_144306110.1">
    <property type="nucleotide sequence ID" value="NZ_QMIF01000010.1"/>
</dbReference>
<feature type="signal peptide" evidence="5">
    <location>
        <begin position="1"/>
        <end position="27"/>
    </location>
</feature>
<dbReference type="InterPro" id="IPR025606">
    <property type="entry name" value="NLPC/P60_N_dom"/>
</dbReference>
<keyword evidence="2" id="KW-0645">Protease</keyword>
<dbReference type="GO" id="GO:0006508">
    <property type="term" value="P:proteolysis"/>
    <property type="evidence" value="ECO:0007669"/>
    <property type="project" value="UniProtKB-KW"/>
</dbReference>
<evidence type="ECO:0000259" key="6">
    <source>
        <dbReference type="Pfam" id="PF00877"/>
    </source>
</evidence>
<keyword evidence="5" id="KW-0732">Signal</keyword>
<dbReference type="PROSITE" id="PS51257">
    <property type="entry name" value="PROKAR_LIPOPROTEIN"/>
    <property type="match status" value="1"/>
</dbReference>
<keyword evidence="3 10" id="KW-0378">Hydrolase</keyword>
<protein>
    <submittedName>
        <fullName evidence="10">Glycoside hydrolase</fullName>
    </submittedName>
</protein>
<feature type="chain" id="PRO_5026982754" evidence="5">
    <location>
        <begin position="28"/>
        <end position="480"/>
    </location>
</feature>
<evidence type="ECO:0000259" key="7">
    <source>
        <dbReference type="Pfam" id="PF12912"/>
    </source>
</evidence>
<gene>
    <name evidence="10" type="ORF">DQK91_14540</name>
</gene>
<dbReference type="OrthoDB" id="9799970at2"/>
<dbReference type="InterPro" id="IPR038765">
    <property type="entry name" value="Papain-like_cys_pep_sf"/>
</dbReference>
<evidence type="ECO:0000256" key="4">
    <source>
        <dbReference type="ARBA" id="ARBA00022807"/>
    </source>
</evidence>
<organism evidence="10 11">
    <name type="scientific">Oceanidesulfovibrio marinus</name>
    <dbReference type="NCBI Taxonomy" id="370038"/>
    <lineage>
        <taxon>Bacteria</taxon>
        <taxon>Pseudomonadati</taxon>
        <taxon>Thermodesulfobacteriota</taxon>
        <taxon>Desulfovibrionia</taxon>
        <taxon>Desulfovibrionales</taxon>
        <taxon>Desulfovibrionaceae</taxon>
        <taxon>Oceanidesulfovibrio</taxon>
    </lineage>
</organism>
<name>A0A6P1ZET4_9BACT</name>
<evidence type="ECO:0000256" key="5">
    <source>
        <dbReference type="SAM" id="SignalP"/>
    </source>
</evidence>
<reference evidence="10 11" key="1">
    <citation type="submission" date="2018-06" db="EMBL/GenBank/DDBJ databases">
        <title>Complete genome of Desulfovibrio marinus P48SEP.</title>
        <authorList>
            <person name="Crispim J.S."/>
            <person name="Vidigal P.M.P."/>
            <person name="Silva L.C.F."/>
            <person name="Araujo L.C."/>
            <person name="Laguardia C.N."/>
            <person name="Dias R.S."/>
            <person name="Sousa M.P."/>
            <person name="Paula S.O."/>
            <person name="Silva C."/>
        </authorList>
    </citation>
    <scope>NUCLEOTIDE SEQUENCE [LARGE SCALE GENOMIC DNA]</scope>
    <source>
        <strain evidence="10 11">P48SEP</strain>
    </source>
</reference>
<evidence type="ECO:0000256" key="1">
    <source>
        <dbReference type="ARBA" id="ARBA00007074"/>
    </source>
</evidence>
<comment type="similarity">
    <text evidence="1">Belongs to the peptidase C40 family.</text>
</comment>
<dbReference type="InterPro" id="IPR039439">
    <property type="entry name" value="SH3b1_dom"/>
</dbReference>
<evidence type="ECO:0000259" key="8">
    <source>
        <dbReference type="Pfam" id="PF12913"/>
    </source>
</evidence>
<evidence type="ECO:0000256" key="2">
    <source>
        <dbReference type="ARBA" id="ARBA00022670"/>
    </source>
</evidence>
<comment type="caution">
    <text evidence="10">The sequence shown here is derived from an EMBL/GenBank/DDBJ whole genome shotgun (WGS) entry which is preliminary data.</text>
</comment>
<dbReference type="GO" id="GO:0008234">
    <property type="term" value="F:cysteine-type peptidase activity"/>
    <property type="evidence" value="ECO:0007669"/>
    <property type="project" value="UniProtKB-KW"/>
</dbReference>
<dbReference type="InterPro" id="IPR026864">
    <property type="entry name" value="SH3b2-type_SH3"/>
</dbReference>
<dbReference type="Proteomes" id="UP000434052">
    <property type="component" value="Unassembled WGS sequence"/>
</dbReference>
<feature type="domain" description="SH3b1" evidence="8">
    <location>
        <begin position="160"/>
        <end position="212"/>
    </location>
</feature>
<dbReference type="PIRSF" id="PIRSF019015">
    <property type="entry name" value="P60_peptidase_YkfC"/>
    <property type="match status" value="1"/>
</dbReference>
<evidence type="ECO:0000313" key="10">
    <source>
        <dbReference type="EMBL" id="TVM32491.1"/>
    </source>
</evidence>
<feature type="domain" description="NlpC/P60" evidence="6">
    <location>
        <begin position="319"/>
        <end position="400"/>
    </location>
</feature>
<dbReference type="Gene3D" id="3.90.1720.10">
    <property type="entry name" value="endopeptidase domain like (from Nostoc punctiforme)"/>
    <property type="match status" value="1"/>
</dbReference>
<keyword evidence="4" id="KW-0788">Thiol protease</keyword>
<evidence type="ECO:0000313" key="11">
    <source>
        <dbReference type="Proteomes" id="UP000434052"/>
    </source>
</evidence>
<dbReference type="InterPro" id="IPR000064">
    <property type="entry name" value="NLP_P60_dom"/>
</dbReference>
<evidence type="ECO:0000256" key="3">
    <source>
        <dbReference type="ARBA" id="ARBA00022801"/>
    </source>
</evidence>
<proteinExistence type="inferred from homology"/>
<dbReference type="SUPFAM" id="SSF54001">
    <property type="entry name" value="Cysteine proteinases"/>
    <property type="match status" value="1"/>
</dbReference>
<dbReference type="InterPro" id="IPR027017">
    <property type="entry name" value="P60_peptidase_YkfC"/>
</dbReference>
<dbReference type="AlphaFoldDB" id="A0A6P1ZET4"/>
<feature type="domain" description="NLPC/P60 N-terminal" evidence="7">
    <location>
        <begin position="17"/>
        <end position="136"/>
    </location>
</feature>
<accession>A0A6P1ZET4</accession>
<dbReference type="Pfam" id="PF12914">
    <property type="entry name" value="SH3_7"/>
    <property type="match status" value="1"/>
</dbReference>
<dbReference type="Pfam" id="PF00877">
    <property type="entry name" value="NLPC_P60"/>
    <property type="match status" value="1"/>
</dbReference>
<feature type="domain" description="SH3b2-type SH3" evidence="9">
    <location>
        <begin position="220"/>
        <end position="260"/>
    </location>
</feature>
<evidence type="ECO:0000259" key="9">
    <source>
        <dbReference type="Pfam" id="PF12914"/>
    </source>
</evidence>
<dbReference type="EMBL" id="QMIF01000010">
    <property type="protein sequence ID" value="TVM32491.1"/>
    <property type="molecule type" value="Genomic_DNA"/>
</dbReference>
<dbReference type="Pfam" id="PF12912">
    <property type="entry name" value="N_NLPC_P60"/>
    <property type="match status" value="1"/>
</dbReference>